<reference evidence="10 11" key="2">
    <citation type="journal article" date="2024" name="Int. J. Syst. Evol. Microbiol.">
        <title>Promethearchaeum syntrophicum gen. nov., sp. nov., an anaerobic, obligately syntrophic archaeon, the first isolate of the lineage 'Asgard' archaea, and proposal of the new archaeal phylum Promethearchaeota phyl. nov. and kingdom Promethearchaeati regn. nov.</title>
        <authorList>
            <person name="Imachi H."/>
            <person name="Nobu M.K."/>
            <person name="Kato S."/>
            <person name="Takaki Y."/>
            <person name="Miyazaki M."/>
            <person name="Miyata M."/>
            <person name="Ogawara M."/>
            <person name="Saito Y."/>
            <person name="Sakai S."/>
            <person name="Tahara Y.O."/>
            <person name="Takano Y."/>
            <person name="Tasumi E."/>
            <person name="Uematsu K."/>
            <person name="Yoshimura T."/>
            <person name="Itoh T."/>
            <person name="Ohkuma M."/>
            <person name="Takai K."/>
        </authorList>
    </citation>
    <scope>NUCLEOTIDE SEQUENCE [LARGE SCALE GENOMIC DNA]</scope>
    <source>
        <strain evidence="10 11">MK-D1</strain>
    </source>
</reference>
<dbReference type="PANTHER" id="PTHR30572:SF4">
    <property type="entry name" value="ABC TRANSPORTER PERMEASE YTRF"/>
    <property type="match status" value="1"/>
</dbReference>
<dbReference type="PANTHER" id="PTHR30572">
    <property type="entry name" value="MEMBRANE COMPONENT OF TRANSPORTER-RELATED"/>
    <property type="match status" value="1"/>
</dbReference>
<evidence type="ECO:0000256" key="3">
    <source>
        <dbReference type="ARBA" id="ARBA00022692"/>
    </source>
</evidence>
<dbReference type="AlphaFoldDB" id="A0A5B9D5M3"/>
<dbReference type="EMBL" id="CP042905">
    <property type="protein sequence ID" value="QEE14362.1"/>
    <property type="molecule type" value="Genomic_DNA"/>
</dbReference>
<protein>
    <submittedName>
        <fullName evidence="10">ABC transporter permease</fullName>
    </submittedName>
</protein>
<evidence type="ECO:0000256" key="4">
    <source>
        <dbReference type="ARBA" id="ARBA00022989"/>
    </source>
</evidence>
<keyword evidence="5 7" id="KW-0472">Membrane</keyword>
<dbReference type="Pfam" id="PF02687">
    <property type="entry name" value="FtsX"/>
    <property type="match status" value="1"/>
</dbReference>
<dbReference type="InterPro" id="IPR025857">
    <property type="entry name" value="MacB_PCD"/>
</dbReference>
<comment type="subcellular location">
    <subcellularLocation>
        <location evidence="1">Cell membrane</location>
        <topology evidence="1">Multi-pass membrane protein</topology>
    </subcellularLocation>
</comment>
<gene>
    <name evidence="10" type="ORF">DSAG12_00175</name>
</gene>
<feature type="transmembrane region" description="Helical" evidence="7">
    <location>
        <begin position="360"/>
        <end position="381"/>
    </location>
</feature>
<feature type="transmembrane region" description="Helical" evidence="7">
    <location>
        <begin position="259"/>
        <end position="281"/>
    </location>
</feature>
<dbReference type="GO" id="GO:0022857">
    <property type="term" value="F:transmembrane transporter activity"/>
    <property type="evidence" value="ECO:0007669"/>
    <property type="project" value="TreeGrafter"/>
</dbReference>
<evidence type="ECO:0000259" key="9">
    <source>
        <dbReference type="Pfam" id="PF12704"/>
    </source>
</evidence>
<feature type="transmembrane region" description="Helical" evidence="7">
    <location>
        <begin position="301"/>
        <end position="328"/>
    </location>
</feature>
<evidence type="ECO:0000256" key="2">
    <source>
        <dbReference type="ARBA" id="ARBA00022475"/>
    </source>
</evidence>
<evidence type="ECO:0000313" key="10">
    <source>
        <dbReference type="EMBL" id="QEE14362.1"/>
    </source>
</evidence>
<evidence type="ECO:0000256" key="1">
    <source>
        <dbReference type="ARBA" id="ARBA00004651"/>
    </source>
</evidence>
<dbReference type="InterPro" id="IPR050250">
    <property type="entry name" value="Macrolide_Exporter_MacB"/>
</dbReference>
<keyword evidence="2" id="KW-1003">Cell membrane</keyword>
<dbReference type="GeneID" id="41328179"/>
<dbReference type="GO" id="GO:0005886">
    <property type="term" value="C:plasma membrane"/>
    <property type="evidence" value="ECO:0007669"/>
    <property type="project" value="UniProtKB-SubCell"/>
</dbReference>
<feature type="transmembrane region" description="Helical" evidence="7">
    <location>
        <begin position="16"/>
        <end position="38"/>
    </location>
</feature>
<feature type="domain" description="MacB-like periplasmic core" evidence="9">
    <location>
        <begin position="22"/>
        <end position="197"/>
    </location>
</feature>
<sequence length="396" mass="45053">MHLTKYLISFIKKYKIRYIACIIGFSMALGAIFATTSYSEMLNSSMNRLYFVKDDNFMILSKGTSIIQIIPYDSKVTENVSHTLDEIPGVNFAFPLIFKNFGNETQINYFKTTILGIKFTFLIDYYLKDVELKEGKWPEEGKNETIIGPDAGGGTLNVNDSITILNKQYKITGILESDSVFLDRFVYVEYEDIQELYGMDGFCSVYYVIGDAQIFSDSNQFNLVKAEIETEHPYVEVIGSELLDEAAGNIFKVFDALQVILAIFPLAISVIFIFILMMLNVKDQMREFGMLQAIGMSSSRIGLIIFLQTLLITILGYILSIFTGLMFLSYSFYLMDEYTTRSTNGWNYALSMKNKIPSYLYLQIFIGAILIGILVAIYPSIKATRVSIVKSFRKEE</sequence>
<feature type="domain" description="ABC3 transporter permease C-terminal" evidence="8">
    <location>
        <begin position="260"/>
        <end position="387"/>
    </location>
</feature>
<keyword evidence="4 7" id="KW-1133">Transmembrane helix</keyword>
<evidence type="ECO:0000259" key="8">
    <source>
        <dbReference type="Pfam" id="PF02687"/>
    </source>
</evidence>
<dbReference type="Pfam" id="PF12704">
    <property type="entry name" value="MacB_PCD"/>
    <property type="match status" value="1"/>
</dbReference>
<organism evidence="10 11">
    <name type="scientific">Promethearchaeum syntrophicum</name>
    <dbReference type="NCBI Taxonomy" id="2594042"/>
    <lineage>
        <taxon>Archaea</taxon>
        <taxon>Promethearchaeati</taxon>
        <taxon>Promethearchaeota</taxon>
        <taxon>Promethearchaeia</taxon>
        <taxon>Promethearchaeales</taxon>
        <taxon>Promethearchaeaceae</taxon>
        <taxon>Promethearchaeum</taxon>
    </lineage>
</organism>
<evidence type="ECO:0000256" key="5">
    <source>
        <dbReference type="ARBA" id="ARBA00023136"/>
    </source>
</evidence>
<dbReference type="InterPro" id="IPR003838">
    <property type="entry name" value="ABC3_permease_C"/>
</dbReference>
<keyword evidence="11" id="KW-1185">Reference proteome</keyword>
<keyword evidence="3 7" id="KW-0812">Transmembrane</keyword>
<evidence type="ECO:0000256" key="6">
    <source>
        <dbReference type="ARBA" id="ARBA00038076"/>
    </source>
</evidence>
<dbReference type="KEGG" id="psyt:DSAG12_00175"/>
<reference evidence="10 11" key="1">
    <citation type="journal article" date="2020" name="Nature">
        <title>Isolation of an archaeon at the prokaryote-eukaryote interface.</title>
        <authorList>
            <person name="Imachi H."/>
            <person name="Nobu M.K."/>
            <person name="Nakahara N."/>
            <person name="Morono Y."/>
            <person name="Ogawara M."/>
            <person name="Takaki Y."/>
            <person name="Takano Y."/>
            <person name="Uematsu K."/>
            <person name="Ikuta T."/>
            <person name="Ito M."/>
            <person name="Matsui Y."/>
            <person name="Miyazaki M."/>
            <person name="Murata K."/>
            <person name="Saito Y."/>
            <person name="Sakai S."/>
            <person name="Song C."/>
            <person name="Tasumi E."/>
            <person name="Yamanaka Y."/>
            <person name="Yamaguchi T."/>
            <person name="Kamagata Y."/>
            <person name="Tamaki H."/>
            <person name="Takai K."/>
        </authorList>
    </citation>
    <scope>NUCLEOTIDE SEQUENCE [LARGE SCALE GENOMIC DNA]</scope>
    <source>
        <strain evidence="10 11">MK-D1</strain>
    </source>
</reference>
<name>A0A5B9D5M3_9ARCH</name>
<comment type="similarity">
    <text evidence="6">Belongs to the ABC-4 integral membrane protein family.</text>
</comment>
<proteinExistence type="inferred from homology"/>
<dbReference type="Proteomes" id="UP000321408">
    <property type="component" value="Chromosome"/>
</dbReference>
<evidence type="ECO:0000313" key="11">
    <source>
        <dbReference type="Proteomes" id="UP000321408"/>
    </source>
</evidence>
<evidence type="ECO:0000256" key="7">
    <source>
        <dbReference type="SAM" id="Phobius"/>
    </source>
</evidence>
<dbReference type="RefSeq" id="WP_147661319.1">
    <property type="nucleotide sequence ID" value="NZ_CP042905.2"/>
</dbReference>
<accession>A0A5B9D5M3</accession>